<reference evidence="1 2" key="1">
    <citation type="journal article" date="2019" name="Nat. Ecol. Evol.">
        <title>Megaphylogeny resolves global patterns of mushroom evolution.</title>
        <authorList>
            <person name="Varga T."/>
            <person name="Krizsan K."/>
            <person name="Foldi C."/>
            <person name="Dima B."/>
            <person name="Sanchez-Garcia M."/>
            <person name="Sanchez-Ramirez S."/>
            <person name="Szollosi G.J."/>
            <person name="Szarkandi J.G."/>
            <person name="Papp V."/>
            <person name="Albert L."/>
            <person name="Andreopoulos W."/>
            <person name="Angelini C."/>
            <person name="Antonin V."/>
            <person name="Barry K.W."/>
            <person name="Bougher N.L."/>
            <person name="Buchanan P."/>
            <person name="Buyck B."/>
            <person name="Bense V."/>
            <person name="Catcheside P."/>
            <person name="Chovatia M."/>
            <person name="Cooper J."/>
            <person name="Damon W."/>
            <person name="Desjardin D."/>
            <person name="Finy P."/>
            <person name="Geml J."/>
            <person name="Haridas S."/>
            <person name="Hughes K."/>
            <person name="Justo A."/>
            <person name="Karasinski D."/>
            <person name="Kautmanova I."/>
            <person name="Kiss B."/>
            <person name="Kocsube S."/>
            <person name="Kotiranta H."/>
            <person name="LaButti K.M."/>
            <person name="Lechner B.E."/>
            <person name="Liimatainen K."/>
            <person name="Lipzen A."/>
            <person name="Lukacs Z."/>
            <person name="Mihaltcheva S."/>
            <person name="Morgado L.N."/>
            <person name="Niskanen T."/>
            <person name="Noordeloos M.E."/>
            <person name="Ohm R.A."/>
            <person name="Ortiz-Santana B."/>
            <person name="Ovrebo C."/>
            <person name="Racz N."/>
            <person name="Riley R."/>
            <person name="Savchenko A."/>
            <person name="Shiryaev A."/>
            <person name="Soop K."/>
            <person name="Spirin V."/>
            <person name="Szebenyi C."/>
            <person name="Tomsovsky M."/>
            <person name="Tulloss R.E."/>
            <person name="Uehling J."/>
            <person name="Grigoriev I.V."/>
            <person name="Vagvolgyi C."/>
            <person name="Papp T."/>
            <person name="Martin F.M."/>
            <person name="Miettinen O."/>
            <person name="Hibbett D.S."/>
            <person name="Nagy L.G."/>
        </authorList>
    </citation>
    <scope>NUCLEOTIDE SEQUENCE [LARGE SCALE GENOMIC DNA]</scope>
    <source>
        <strain evidence="1 2">FP101781</strain>
    </source>
</reference>
<accession>A0A4Y7TVX1</accession>
<dbReference type="STRING" id="71717.A0A4Y7TVX1"/>
<organism evidence="1 2">
    <name type="scientific">Coprinellus micaceus</name>
    <name type="common">Glistening ink-cap mushroom</name>
    <name type="synonym">Coprinus micaceus</name>
    <dbReference type="NCBI Taxonomy" id="71717"/>
    <lineage>
        <taxon>Eukaryota</taxon>
        <taxon>Fungi</taxon>
        <taxon>Dikarya</taxon>
        <taxon>Basidiomycota</taxon>
        <taxon>Agaricomycotina</taxon>
        <taxon>Agaricomycetes</taxon>
        <taxon>Agaricomycetidae</taxon>
        <taxon>Agaricales</taxon>
        <taxon>Agaricineae</taxon>
        <taxon>Psathyrellaceae</taxon>
        <taxon>Coprinellus</taxon>
    </lineage>
</organism>
<comment type="caution">
    <text evidence="1">The sequence shown here is derived from an EMBL/GenBank/DDBJ whole genome shotgun (WGS) entry which is preliminary data.</text>
</comment>
<dbReference type="EMBL" id="QPFP01000003">
    <property type="protein sequence ID" value="TEB38335.1"/>
    <property type="molecule type" value="Genomic_DNA"/>
</dbReference>
<sequence length="617" mass="69398">MAPLVGSVPVPPEPEVPPYRPLKTLHAYPPIWAETRQEVCESFEWFRSYQGGVYFSHDTVRGYLLSAFGAKRDIFAHEGRLIISHGGGKAESIHKERGQCVLRGAEDQRSDDKSVRALLKTYRDRRPIALVIDDRYAKFPYDLGSKGVTYAVLGFYMIVQAWAEVQPDPSSGRNIVKFKFAFQWCEGQGDPWWLSESGKADIVDFDEDARSYKVREEECPQCWEESPQVYSQGWACLQPTCPRFWQLGQTDSTPTDPLVFLPEELTYHEGFLALREPCPLPIGFETLRPPPVKERADGISTSHYFTRGFHCDKCGRLSCRVEWQKWKCNTPGCDKSYTVKAKVRDAKEFWSQPITTRYLTAELAPSAKIKRLPSRSFFDEAGNLAGMIDTFVLPEQQGFLHHIQPPGPHSRLEANDIFRKYQEQANDGSLAFKRWPMRAHKCRGALLTNYFSHNEFEPLALTRPSLQYVGGTDNTVPFNKAPSAVVDARALIQRRISQALGRRAGFNEVLTAAYMEKQKMAGDVFVMDGIGVQKFYEHTVVPTNFRIAATARSINAPAPLTQAINRSKPIGHSHVPSAPIVSVKVKVEPPPAIALTPLELVCGPMLTMPELASQSDS</sequence>
<protein>
    <submittedName>
        <fullName evidence="1">Uncharacterized protein</fullName>
    </submittedName>
</protein>
<evidence type="ECO:0000313" key="2">
    <source>
        <dbReference type="Proteomes" id="UP000298030"/>
    </source>
</evidence>
<dbReference type="Proteomes" id="UP000298030">
    <property type="component" value="Unassembled WGS sequence"/>
</dbReference>
<name>A0A4Y7TVX1_COPMI</name>
<evidence type="ECO:0000313" key="1">
    <source>
        <dbReference type="EMBL" id="TEB38335.1"/>
    </source>
</evidence>
<dbReference type="AlphaFoldDB" id="A0A4Y7TVX1"/>
<dbReference type="OrthoDB" id="2163491at2759"/>
<gene>
    <name evidence="1" type="ORF">FA13DRAFT_1621066</name>
</gene>
<proteinExistence type="predicted"/>
<keyword evidence="2" id="KW-1185">Reference proteome</keyword>